<dbReference type="Proteomes" id="UP000185093">
    <property type="component" value="Unassembled WGS sequence"/>
</dbReference>
<evidence type="ECO:0000313" key="1">
    <source>
        <dbReference type="EMBL" id="SIN67345.1"/>
    </source>
</evidence>
<reference evidence="1 2" key="1">
    <citation type="submission" date="2016-11" db="EMBL/GenBank/DDBJ databases">
        <authorList>
            <person name="Varghese N."/>
            <person name="Submissions S."/>
        </authorList>
    </citation>
    <scope>NUCLEOTIDE SEQUENCE [LARGE SCALE GENOMIC DNA]</scope>
    <source>
        <strain evidence="1 2">DSM 20664</strain>
    </source>
</reference>
<sequence length="70" mass="7870">MAYHGPSGLIGRPARGEEKDFIPYEVEGVGDITCWIHKDALEHLKNVSPTREGDYLLACEEAGRIRFKLL</sequence>
<organism evidence="1 2">
    <name type="scientific">Acetomicrobium flavidum</name>
    <dbReference type="NCBI Taxonomy" id="49896"/>
    <lineage>
        <taxon>Bacteria</taxon>
        <taxon>Thermotogati</taxon>
        <taxon>Synergistota</taxon>
        <taxon>Synergistia</taxon>
        <taxon>Synergistales</taxon>
        <taxon>Acetomicrobiaceae</taxon>
        <taxon>Acetomicrobium</taxon>
    </lineage>
</organism>
<evidence type="ECO:0000313" key="2">
    <source>
        <dbReference type="Proteomes" id="UP000185093"/>
    </source>
</evidence>
<proteinExistence type="predicted"/>
<dbReference type="EMBL" id="FSQZ01000001">
    <property type="protein sequence ID" value="SIN67345.1"/>
    <property type="molecule type" value="Genomic_DNA"/>
</dbReference>
<protein>
    <submittedName>
        <fullName evidence="1">Uncharacterized protein</fullName>
    </submittedName>
</protein>
<name>A0ABY1JD14_9BACT</name>
<comment type="caution">
    <text evidence="1">The sequence shown here is derived from an EMBL/GenBank/DDBJ whole genome shotgun (WGS) entry which is preliminary data.</text>
</comment>
<keyword evidence="2" id="KW-1185">Reference proteome</keyword>
<gene>
    <name evidence="1" type="ORF">SAMN05444368_1046</name>
</gene>
<dbReference type="RefSeq" id="WP_074199502.1">
    <property type="nucleotide sequence ID" value="NZ_FSQZ01000001.1"/>
</dbReference>
<accession>A0ABY1JD14</accession>